<protein>
    <submittedName>
        <fullName evidence="1">Uncharacterized protein</fullName>
    </submittedName>
</protein>
<dbReference type="PANTHER" id="PTHR34005">
    <property type="entry name" value="PROTEIN CBG15054-RELATED"/>
    <property type="match status" value="1"/>
</dbReference>
<dbReference type="GeneID" id="9826892"/>
<dbReference type="Proteomes" id="UP000483820">
    <property type="component" value="Chromosome I"/>
</dbReference>
<proteinExistence type="predicted"/>
<sequence>MKPPGMYTAVIRSWETSRQVENNEYPITVNPFVPEILKNTVHRKLITSGNETVLSFIYAPEGSKLVTETSLEMIRGVCLSWFKNDTNIQKEFGLPLPRNLIAVSMSEKNFSIGGYCQEFSPSGQLEIPDNDSFSYQKLSQNVQATYYTEGGVRYLAGICYYPVINGKYEDLLNDQAVIVEADMKAEPYPLQNRKVSSNMIDNKKYGRDCKTAGKRVVVECSGENDTIRRHWEWDINSRMYVSTKCEECLIDGFTYKWIDQKEDDTTSTNVAIDTPESNLLSH</sequence>
<dbReference type="RefSeq" id="XP_003097733.2">
    <property type="nucleotide sequence ID" value="XM_003097685.2"/>
</dbReference>
<evidence type="ECO:0000313" key="2">
    <source>
        <dbReference type="Proteomes" id="UP000483820"/>
    </source>
</evidence>
<comment type="caution">
    <text evidence="1">The sequence shown here is derived from an EMBL/GenBank/DDBJ whole genome shotgun (WGS) entry which is preliminary data.</text>
</comment>
<accession>A0A6A5HP74</accession>
<reference evidence="1 2" key="1">
    <citation type="submission" date="2019-12" db="EMBL/GenBank/DDBJ databases">
        <title>Chromosome-level assembly of the Caenorhabditis remanei genome.</title>
        <authorList>
            <person name="Teterina A.A."/>
            <person name="Willis J.H."/>
            <person name="Phillips P.C."/>
        </authorList>
    </citation>
    <scope>NUCLEOTIDE SEQUENCE [LARGE SCALE GENOMIC DNA]</scope>
    <source>
        <strain evidence="1 2">PX506</strain>
        <tissue evidence="1">Whole organism</tissue>
    </source>
</reference>
<dbReference type="EMBL" id="WUAV01000001">
    <property type="protein sequence ID" value="KAF1769708.1"/>
    <property type="molecule type" value="Genomic_DNA"/>
</dbReference>
<organism evidence="1 2">
    <name type="scientific">Caenorhabditis remanei</name>
    <name type="common">Caenorhabditis vulgaris</name>
    <dbReference type="NCBI Taxonomy" id="31234"/>
    <lineage>
        <taxon>Eukaryota</taxon>
        <taxon>Metazoa</taxon>
        <taxon>Ecdysozoa</taxon>
        <taxon>Nematoda</taxon>
        <taxon>Chromadorea</taxon>
        <taxon>Rhabditida</taxon>
        <taxon>Rhabditina</taxon>
        <taxon>Rhabditomorpha</taxon>
        <taxon>Rhabditoidea</taxon>
        <taxon>Rhabditidae</taxon>
        <taxon>Peloderinae</taxon>
        <taxon>Caenorhabditis</taxon>
    </lineage>
</organism>
<dbReference type="CTD" id="9826892"/>
<dbReference type="PANTHER" id="PTHR34005:SF7">
    <property type="entry name" value="PROTEIN CBG26726"/>
    <property type="match status" value="1"/>
</dbReference>
<dbReference type="KEGG" id="crq:GCK72_001525"/>
<name>A0A6A5HP74_CAERE</name>
<evidence type="ECO:0000313" key="1">
    <source>
        <dbReference type="EMBL" id="KAF1769708.1"/>
    </source>
</evidence>
<gene>
    <name evidence="1" type="ORF">GCK72_001525</name>
</gene>
<dbReference type="AlphaFoldDB" id="A0A6A5HP74"/>